<dbReference type="EMBL" id="JBHSMK010000009">
    <property type="protein sequence ID" value="MFC5437636.1"/>
    <property type="molecule type" value="Genomic_DNA"/>
</dbReference>
<sequence length="311" mass="33124">MNTLDGSTLYAMPGNEAFAELLSLHTGCQRRQLLLHPFPDGETLVQMAAPAPGGDAVIVCTLDRPDPKALPLMMAAATARELGAARVGLVAPYLAYMRQDARFHPGEAMSARIFGDWLGRTFDWLVTVAPHLHRHATLAEVYPRASQVVHAAAQLAVWIDAHVRLPLIIGPDRESTQWVTAVSNLLCAPVVVARKERHGDREVDISLPEIDNWRDHTPVLLDDIVASGATMIQTLRCLRGRTSSPPVCVVVHGLFAGEALEAMRAEGAGLIVTSNSVVTGTSQIDISKPVAEAMVSLCATGTAAAGSATPA</sequence>
<dbReference type="RefSeq" id="WP_377306234.1">
    <property type="nucleotide sequence ID" value="NZ_JBHSMK010000009.1"/>
</dbReference>
<evidence type="ECO:0000313" key="5">
    <source>
        <dbReference type="EMBL" id="MFC5437636.1"/>
    </source>
</evidence>
<dbReference type="InterPro" id="IPR000836">
    <property type="entry name" value="PRTase_dom"/>
</dbReference>
<dbReference type="NCBIfam" id="TIGR01251">
    <property type="entry name" value="ribP_PPkin"/>
    <property type="match status" value="1"/>
</dbReference>
<dbReference type="PANTHER" id="PTHR10210">
    <property type="entry name" value="RIBOSE-PHOSPHATE DIPHOSPHOKINASE FAMILY MEMBER"/>
    <property type="match status" value="1"/>
</dbReference>
<dbReference type="InterPro" id="IPR005946">
    <property type="entry name" value="Rib-P_diPkinase"/>
</dbReference>
<evidence type="ECO:0000259" key="4">
    <source>
        <dbReference type="Pfam" id="PF13793"/>
    </source>
</evidence>
<keyword evidence="6" id="KW-1185">Reference proteome</keyword>
<dbReference type="InterPro" id="IPR029099">
    <property type="entry name" value="Pribosyltran_N"/>
</dbReference>
<comment type="similarity">
    <text evidence="2">Belongs to the ribose-phosphate pyrophosphokinase family.</text>
</comment>
<gene>
    <name evidence="5" type="ORF">ACFPME_13825</name>
</gene>
<evidence type="ECO:0000313" key="6">
    <source>
        <dbReference type="Proteomes" id="UP001596013"/>
    </source>
</evidence>
<dbReference type="Proteomes" id="UP001596013">
    <property type="component" value="Unassembled WGS sequence"/>
</dbReference>
<protein>
    <submittedName>
        <fullName evidence="5">Ribose-phosphate diphosphokinase</fullName>
        <ecNumber evidence="5">2.7.6.1</ecNumber>
    </submittedName>
</protein>
<feature type="domain" description="Phosphoribosyltransferase" evidence="3">
    <location>
        <begin position="148"/>
        <end position="243"/>
    </location>
</feature>
<dbReference type="SMART" id="SM01400">
    <property type="entry name" value="Pribosyltran_N"/>
    <property type="match status" value="1"/>
</dbReference>
<evidence type="ECO:0000256" key="1">
    <source>
        <dbReference type="ARBA" id="ARBA00022727"/>
    </source>
</evidence>
<proteinExistence type="inferred from homology"/>
<keyword evidence="5" id="KW-0808">Transferase</keyword>
<dbReference type="Gene3D" id="3.40.50.2020">
    <property type="match status" value="2"/>
</dbReference>
<evidence type="ECO:0000259" key="3">
    <source>
        <dbReference type="Pfam" id="PF00156"/>
    </source>
</evidence>
<organism evidence="5 6">
    <name type="scientific">Rhodanobacter umsongensis</name>
    <dbReference type="NCBI Taxonomy" id="633153"/>
    <lineage>
        <taxon>Bacteria</taxon>
        <taxon>Pseudomonadati</taxon>
        <taxon>Pseudomonadota</taxon>
        <taxon>Gammaproteobacteria</taxon>
        <taxon>Lysobacterales</taxon>
        <taxon>Rhodanobacteraceae</taxon>
        <taxon>Rhodanobacter</taxon>
    </lineage>
</organism>
<keyword evidence="1 2" id="KW-0545">Nucleotide biosynthesis</keyword>
<dbReference type="InterPro" id="IPR029057">
    <property type="entry name" value="PRTase-like"/>
</dbReference>
<dbReference type="Pfam" id="PF13793">
    <property type="entry name" value="Pribosyltran_N"/>
    <property type="match status" value="1"/>
</dbReference>
<dbReference type="Pfam" id="PF00156">
    <property type="entry name" value="Pribosyltran"/>
    <property type="match status" value="1"/>
</dbReference>
<dbReference type="PANTHER" id="PTHR10210:SF41">
    <property type="entry name" value="RIBOSE-PHOSPHATE PYROPHOSPHOKINASE 1, CHLOROPLASTIC"/>
    <property type="match status" value="1"/>
</dbReference>
<dbReference type="NCBIfam" id="NF005537">
    <property type="entry name" value="PRK07199.1"/>
    <property type="match status" value="1"/>
</dbReference>
<dbReference type="EC" id="2.7.6.1" evidence="5"/>
<comment type="caution">
    <text evidence="5">The sequence shown here is derived from an EMBL/GenBank/DDBJ whole genome shotgun (WGS) entry which is preliminary data.</text>
</comment>
<dbReference type="CDD" id="cd06223">
    <property type="entry name" value="PRTases_typeI"/>
    <property type="match status" value="1"/>
</dbReference>
<name>A0ABW0JPH3_9GAMM</name>
<accession>A0ABW0JPH3</accession>
<dbReference type="GO" id="GO:0004749">
    <property type="term" value="F:ribose phosphate diphosphokinase activity"/>
    <property type="evidence" value="ECO:0007669"/>
    <property type="project" value="UniProtKB-EC"/>
</dbReference>
<feature type="domain" description="Ribose-phosphate pyrophosphokinase N-terminal" evidence="4">
    <location>
        <begin position="9"/>
        <end position="118"/>
    </location>
</feature>
<dbReference type="SUPFAM" id="SSF53271">
    <property type="entry name" value="PRTase-like"/>
    <property type="match status" value="2"/>
</dbReference>
<reference evidence="6" key="1">
    <citation type="journal article" date="2019" name="Int. J. Syst. Evol. Microbiol.">
        <title>The Global Catalogue of Microorganisms (GCM) 10K type strain sequencing project: providing services to taxonomists for standard genome sequencing and annotation.</title>
        <authorList>
            <consortium name="The Broad Institute Genomics Platform"/>
            <consortium name="The Broad Institute Genome Sequencing Center for Infectious Disease"/>
            <person name="Wu L."/>
            <person name="Ma J."/>
        </authorList>
    </citation>
    <scope>NUCLEOTIDE SEQUENCE [LARGE SCALE GENOMIC DNA]</scope>
    <source>
        <strain evidence="6">JCM 17130</strain>
    </source>
</reference>
<evidence type="ECO:0000256" key="2">
    <source>
        <dbReference type="RuleBase" id="RU004324"/>
    </source>
</evidence>